<dbReference type="InterPro" id="IPR001387">
    <property type="entry name" value="Cro/C1-type_HTH"/>
</dbReference>
<dbReference type="AlphaFoldDB" id="A0A0B5NR80"/>
<gene>
    <name evidence="3" type="ORF">BF38_3033</name>
    <name evidence="4" type="ORF">FOC89_22840</name>
</gene>
<dbReference type="PANTHER" id="PTHR46558:SF11">
    <property type="entry name" value="HTH-TYPE TRANSCRIPTIONAL REGULATOR XRE"/>
    <property type="match status" value="1"/>
</dbReference>
<dbReference type="Proteomes" id="UP000501107">
    <property type="component" value="Chromosome"/>
</dbReference>
<dbReference type="Pfam" id="PF01381">
    <property type="entry name" value="HTH_3"/>
    <property type="match status" value="1"/>
</dbReference>
<dbReference type="SMART" id="SM00530">
    <property type="entry name" value="HTH_XRE"/>
    <property type="match status" value="1"/>
</dbReference>
<evidence type="ECO:0000259" key="2">
    <source>
        <dbReference type="PROSITE" id="PS50943"/>
    </source>
</evidence>
<dbReference type="GO" id="GO:0003677">
    <property type="term" value="F:DNA binding"/>
    <property type="evidence" value="ECO:0007669"/>
    <property type="project" value="UniProtKB-KW"/>
</dbReference>
<sequence>MNIIGERIFELRKEKKLVQEELGKYIGVSKQTISKYEKGTKIPSRENIEKLADFFSVPVDYLLGKSDSTNKSSNNIKEIFESDELHWDGRKLSPDEIESVKALLEVAISRMLKQEKKD</sequence>
<evidence type="ECO:0000313" key="5">
    <source>
        <dbReference type="Proteomes" id="UP000031876"/>
    </source>
</evidence>
<dbReference type="RefSeq" id="WP_001021263.1">
    <property type="nucleotide sequence ID" value="NZ_CP009335.1"/>
</dbReference>
<dbReference type="SUPFAM" id="SSF47413">
    <property type="entry name" value="lambda repressor-like DNA-binding domains"/>
    <property type="match status" value="1"/>
</dbReference>
<name>A0A0B5NR80_BACTU</name>
<dbReference type="KEGG" id="btw:BF38_3033"/>
<reference evidence="4 6" key="2">
    <citation type="submission" date="2020-05" db="EMBL/GenBank/DDBJ databases">
        <title>FDA dAtabase for Regulatory Grade micrObial Sequences (FDA-ARGOS): Supporting development and validation of Infectious Disease Dx tests.</title>
        <authorList>
            <person name="Nelson B."/>
            <person name="Plummer A."/>
            <person name="Tallon L."/>
            <person name="Sadzewicz L."/>
            <person name="Zhao X."/>
            <person name="Vavikolanu K."/>
            <person name="Mehta A."/>
            <person name="Aluvathingal J."/>
            <person name="Nadendla S."/>
            <person name="Myers T."/>
            <person name="Yan Y."/>
            <person name="Sichtig H."/>
        </authorList>
    </citation>
    <scope>NUCLEOTIDE SEQUENCE [LARGE SCALE GENOMIC DNA]</scope>
    <source>
        <strain evidence="4 6">FDAARGOS_795</strain>
    </source>
</reference>
<accession>A0A0B5NR80</accession>
<dbReference type="InterPro" id="IPR010982">
    <property type="entry name" value="Lambda_DNA-bd_dom_sf"/>
</dbReference>
<dbReference type="EMBL" id="CP009335">
    <property type="protein sequence ID" value="AJG75927.1"/>
    <property type="molecule type" value="Genomic_DNA"/>
</dbReference>
<dbReference type="Proteomes" id="UP000031876">
    <property type="component" value="Chromosome"/>
</dbReference>
<evidence type="ECO:0000313" key="6">
    <source>
        <dbReference type="Proteomes" id="UP000501107"/>
    </source>
</evidence>
<protein>
    <submittedName>
        <fullName evidence="3">Helix-turn-helix family protein</fullName>
    </submittedName>
    <submittedName>
        <fullName evidence="4">Helix-turn-helix transcriptional regulator</fullName>
    </submittedName>
</protein>
<evidence type="ECO:0000313" key="4">
    <source>
        <dbReference type="EMBL" id="QKH26663.1"/>
    </source>
</evidence>
<dbReference type="CDD" id="cd00093">
    <property type="entry name" value="HTH_XRE"/>
    <property type="match status" value="1"/>
</dbReference>
<evidence type="ECO:0000256" key="1">
    <source>
        <dbReference type="ARBA" id="ARBA00023125"/>
    </source>
</evidence>
<evidence type="ECO:0000313" key="3">
    <source>
        <dbReference type="EMBL" id="AJG75927.1"/>
    </source>
</evidence>
<dbReference type="PANTHER" id="PTHR46558">
    <property type="entry name" value="TRACRIPTIONAL REGULATORY PROTEIN-RELATED-RELATED"/>
    <property type="match status" value="1"/>
</dbReference>
<proteinExistence type="predicted"/>
<dbReference type="PROSITE" id="PS50943">
    <property type="entry name" value="HTH_CROC1"/>
    <property type="match status" value="1"/>
</dbReference>
<dbReference type="Gene3D" id="1.10.260.40">
    <property type="entry name" value="lambda repressor-like DNA-binding domains"/>
    <property type="match status" value="1"/>
</dbReference>
<keyword evidence="1" id="KW-0238">DNA-binding</keyword>
<reference evidence="3 5" key="1">
    <citation type="journal article" date="2015" name="Genome Announc.">
        <title>Complete genome sequences for 35 biothreat assay-relevant bacillus species.</title>
        <authorList>
            <person name="Johnson S.L."/>
            <person name="Daligault H.E."/>
            <person name="Davenport K.W."/>
            <person name="Jaissle J."/>
            <person name="Frey K.G."/>
            <person name="Ladner J.T."/>
            <person name="Broomall S.M."/>
            <person name="Bishop-Lilly K.A."/>
            <person name="Bruce D.C."/>
            <person name="Gibbons H.S."/>
            <person name="Coyne S.R."/>
            <person name="Lo C.C."/>
            <person name="Meincke L."/>
            <person name="Munk A.C."/>
            <person name="Koroleva G.I."/>
            <person name="Rosenzweig C.N."/>
            <person name="Palacios G.F."/>
            <person name="Redden C.L."/>
            <person name="Minogue T.D."/>
            <person name="Chain P.S."/>
        </authorList>
    </citation>
    <scope>NUCLEOTIDE SEQUENCE [LARGE SCALE GENOMIC DNA]</scope>
    <source>
        <strain evidence="3 5">HD1011</strain>
    </source>
</reference>
<dbReference type="EMBL" id="CP053980">
    <property type="protein sequence ID" value="QKH26663.1"/>
    <property type="molecule type" value="Genomic_DNA"/>
</dbReference>
<organism evidence="4 6">
    <name type="scientific">Bacillus thuringiensis</name>
    <dbReference type="NCBI Taxonomy" id="1428"/>
    <lineage>
        <taxon>Bacteria</taxon>
        <taxon>Bacillati</taxon>
        <taxon>Bacillota</taxon>
        <taxon>Bacilli</taxon>
        <taxon>Bacillales</taxon>
        <taxon>Bacillaceae</taxon>
        <taxon>Bacillus</taxon>
        <taxon>Bacillus cereus group</taxon>
    </lineage>
</organism>
<feature type="domain" description="HTH cro/C1-type" evidence="2">
    <location>
        <begin position="10"/>
        <end position="62"/>
    </location>
</feature>